<evidence type="ECO:0000313" key="12">
    <source>
        <dbReference type="EMBL" id="SCV02048.1"/>
    </source>
</evidence>
<feature type="binding site" evidence="10">
    <location>
        <begin position="147"/>
        <end position="149"/>
    </location>
    <ligand>
        <name>substrate</name>
    </ligand>
</feature>
<gene>
    <name evidence="12" type="primary">yraO</name>
    <name evidence="10" type="synonym">gmhA</name>
    <name evidence="12" type="ORF">CNECB9_900020</name>
</gene>
<evidence type="ECO:0000256" key="3">
    <source>
        <dbReference type="ARBA" id="ARBA00004496"/>
    </source>
</evidence>
<dbReference type="AlphaFoldDB" id="A0A1K0ISG5"/>
<evidence type="ECO:0000256" key="7">
    <source>
        <dbReference type="ARBA" id="ARBA00022833"/>
    </source>
</evidence>
<comment type="cofactor">
    <cofactor evidence="10">
        <name>Zn(2+)</name>
        <dbReference type="ChEBI" id="CHEBI:29105"/>
    </cofactor>
    <text evidence="10">Binds 1 zinc ion per subunit.</text>
</comment>
<evidence type="ECO:0000256" key="8">
    <source>
        <dbReference type="ARBA" id="ARBA00023235"/>
    </source>
</evidence>
<dbReference type="GO" id="GO:0008968">
    <property type="term" value="F:D-sedoheptulose 7-phosphate isomerase activity"/>
    <property type="evidence" value="ECO:0007669"/>
    <property type="project" value="UniProtKB-UniRule"/>
</dbReference>
<evidence type="ECO:0000256" key="4">
    <source>
        <dbReference type="ARBA" id="ARBA00009894"/>
    </source>
</evidence>
<dbReference type="GO" id="GO:0008270">
    <property type="term" value="F:zinc ion binding"/>
    <property type="evidence" value="ECO:0007669"/>
    <property type="project" value="UniProtKB-UniRule"/>
</dbReference>
<name>A0A1K0ISG5_CUPNE</name>
<dbReference type="InterPro" id="IPR035461">
    <property type="entry name" value="GmhA/DiaA"/>
</dbReference>
<dbReference type="InterPro" id="IPR046348">
    <property type="entry name" value="SIS_dom_sf"/>
</dbReference>
<organism evidence="12">
    <name type="scientific">Cupriavidus necator</name>
    <name type="common">Alcaligenes eutrophus</name>
    <name type="synonym">Ralstonia eutropha</name>
    <dbReference type="NCBI Taxonomy" id="106590"/>
    <lineage>
        <taxon>Bacteria</taxon>
        <taxon>Pseudomonadati</taxon>
        <taxon>Pseudomonadota</taxon>
        <taxon>Betaproteobacteria</taxon>
        <taxon>Burkholderiales</taxon>
        <taxon>Burkholderiaceae</taxon>
        <taxon>Cupriavidus</taxon>
    </lineage>
</organism>
<comment type="subcellular location">
    <subcellularLocation>
        <location evidence="3 10">Cytoplasm</location>
    </subcellularLocation>
</comment>
<dbReference type="PANTHER" id="PTHR30390">
    <property type="entry name" value="SEDOHEPTULOSE 7-PHOSPHATE ISOMERASE / DNAA INITIATOR-ASSOCIATING FACTOR FOR REPLICATION INITIATION"/>
    <property type="match status" value="1"/>
</dbReference>
<dbReference type="PROSITE" id="PS51464">
    <property type="entry name" value="SIS"/>
    <property type="match status" value="1"/>
</dbReference>
<comment type="subunit">
    <text evidence="10">Homotetramer.</text>
</comment>
<comment type="miscellaneous">
    <text evidence="10">The reaction produces a racemic mixture of D-glycero-alpha-D-manno-heptose 7-phosphate and D-glycero-beta-D-manno-heptose 7-phosphate.</text>
</comment>
<feature type="binding site" evidence="10">
    <location>
        <position position="88"/>
    </location>
    <ligand>
        <name>Zn(2+)</name>
        <dbReference type="ChEBI" id="CHEBI:29105"/>
    </ligand>
</feature>
<dbReference type="EMBL" id="FMSH01000541">
    <property type="protein sequence ID" value="SCV02048.1"/>
    <property type="molecule type" value="Genomic_DNA"/>
</dbReference>
<dbReference type="GO" id="GO:0005737">
    <property type="term" value="C:cytoplasm"/>
    <property type="evidence" value="ECO:0007669"/>
    <property type="project" value="UniProtKB-SubCell"/>
</dbReference>
<dbReference type="PANTHER" id="PTHR30390:SF6">
    <property type="entry name" value="DNAA INITIATOR-ASSOCIATING PROTEIN DIAA"/>
    <property type="match status" value="1"/>
</dbReference>
<accession>A0A1K0ISG5</accession>
<feature type="binding site" evidence="10">
    <location>
        <position position="202"/>
    </location>
    <ligand>
        <name>substrate</name>
    </ligand>
</feature>
<evidence type="ECO:0000256" key="5">
    <source>
        <dbReference type="ARBA" id="ARBA00022490"/>
    </source>
</evidence>
<protein>
    <recommendedName>
        <fullName evidence="10">Phosphoheptose isomerase</fullName>
        <ecNumber evidence="10">5.3.1.28</ecNumber>
    </recommendedName>
    <alternativeName>
        <fullName evidence="10">Sedoheptulose 7-phosphate isomerase</fullName>
    </alternativeName>
</protein>
<dbReference type="InterPro" id="IPR050099">
    <property type="entry name" value="SIS_GmhA/DiaA_subfam"/>
</dbReference>
<comment type="pathway">
    <text evidence="10">Carbohydrate biosynthesis; D-glycero-D-manno-heptose 7-phosphate biosynthesis; D-glycero-alpha-D-manno-heptose 7-phosphate and D-glycero-beta-D-manno-heptose 7-phosphate from sedoheptulose 7-phosphate: step 1/1.</text>
</comment>
<evidence type="ECO:0000256" key="1">
    <source>
        <dbReference type="ARBA" id="ARBA00000348"/>
    </source>
</evidence>
<feature type="binding site" evidence="10">
    <location>
        <position position="152"/>
    </location>
    <ligand>
        <name>substrate</name>
    </ligand>
</feature>
<evidence type="ECO:0000256" key="2">
    <source>
        <dbReference type="ARBA" id="ARBA00003172"/>
    </source>
</evidence>
<comment type="function">
    <text evidence="2 10">Catalyzes the isomerization of sedoheptulose 7-phosphate in D-glycero-D-manno-heptose 7-phosphate.</text>
</comment>
<evidence type="ECO:0000259" key="11">
    <source>
        <dbReference type="PROSITE" id="PS51464"/>
    </source>
</evidence>
<feature type="binding site" evidence="10">
    <location>
        <position position="92"/>
    </location>
    <ligand>
        <name>substrate</name>
    </ligand>
</feature>
<dbReference type="HAMAP" id="MF_00067">
    <property type="entry name" value="GmhA"/>
    <property type="match status" value="1"/>
</dbReference>
<keyword evidence="5 10" id="KW-0963">Cytoplasm</keyword>
<comment type="catalytic activity">
    <reaction evidence="1 10">
        <text>2 D-sedoheptulose 7-phosphate = D-glycero-alpha-D-manno-heptose 7-phosphate + D-glycero-beta-D-manno-heptose 7-phosphate</text>
        <dbReference type="Rhea" id="RHEA:27489"/>
        <dbReference type="ChEBI" id="CHEBI:57483"/>
        <dbReference type="ChEBI" id="CHEBI:60203"/>
        <dbReference type="ChEBI" id="CHEBI:60204"/>
        <dbReference type="EC" id="5.3.1.28"/>
    </reaction>
</comment>
<dbReference type="NCBIfam" id="NF010546">
    <property type="entry name" value="PRK13936.1"/>
    <property type="match status" value="1"/>
</dbReference>
<feature type="binding site" evidence="10">
    <location>
        <begin position="121"/>
        <end position="122"/>
    </location>
    <ligand>
        <name>substrate</name>
    </ligand>
</feature>
<dbReference type="InterPro" id="IPR001347">
    <property type="entry name" value="SIS_dom"/>
</dbReference>
<comment type="similarity">
    <text evidence="4 10">Belongs to the SIS family. GmhA subfamily.</text>
</comment>
<keyword evidence="8 10" id="KW-0413">Isomerase</keyword>
<evidence type="ECO:0000256" key="6">
    <source>
        <dbReference type="ARBA" id="ARBA00022723"/>
    </source>
</evidence>
<keyword evidence="7 10" id="KW-0862">Zinc</keyword>
<keyword evidence="6 10" id="KW-0479">Metal-binding</keyword>
<reference evidence="12" key="1">
    <citation type="submission" date="2016-09" db="EMBL/GenBank/DDBJ databases">
        <authorList>
            <person name="Capua I."/>
            <person name="De Benedictis P."/>
            <person name="Joannis T."/>
            <person name="Lombin L.H."/>
            <person name="Cattoli G."/>
        </authorList>
    </citation>
    <scope>NUCLEOTIDE SEQUENCE</scope>
    <source>
        <strain evidence="12">B9</strain>
    </source>
</reference>
<feature type="binding site" evidence="10">
    <location>
        <position position="202"/>
    </location>
    <ligand>
        <name>Zn(2+)</name>
        <dbReference type="ChEBI" id="CHEBI:29105"/>
    </ligand>
</feature>
<dbReference type="Gene3D" id="3.40.50.10490">
    <property type="entry name" value="Glucose-6-phosphate isomerase like protein, domain 1"/>
    <property type="match status" value="1"/>
</dbReference>
<dbReference type="GO" id="GO:0097367">
    <property type="term" value="F:carbohydrate derivative binding"/>
    <property type="evidence" value="ECO:0007669"/>
    <property type="project" value="InterPro"/>
</dbReference>
<dbReference type="EC" id="5.3.1.28" evidence="10"/>
<feature type="binding site" evidence="10">
    <location>
        <begin position="79"/>
        <end position="81"/>
    </location>
    <ligand>
        <name>substrate</name>
    </ligand>
</feature>
<keyword evidence="9 10" id="KW-0119">Carbohydrate metabolism</keyword>
<dbReference type="GO" id="GO:2001061">
    <property type="term" value="P:D-glycero-D-manno-heptose 7-phosphate biosynthetic process"/>
    <property type="evidence" value="ECO:0007669"/>
    <property type="project" value="UniProtKB-UniPathway"/>
</dbReference>
<dbReference type="CDD" id="cd05006">
    <property type="entry name" value="SIS_GmhA"/>
    <property type="match status" value="1"/>
</dbReference>
<sequence>MPPGLVHNARQTLRYDPRIAIGNNKAPRAMSIDSIQQQFLDSAETKRQAAAEMAPYINAAVERMVGALTSGNKILACGNGGSAADAQHFAAELVGRFERERPGLAAIALTTDSSILTAIGNDYDFSKVFSKQVEALGQPGDILLALSTSGNSANVIAAIEAARQREMAVVALTGKGGGTIAGLLDEFDIHLCVPSERTARIQEVHLLTLHCLCDGIDEALLGEA</sequence>
<dbReference type="NCBIfam" id="TIGR00441">
    <property type="entry name" value="gmhA"/>
    <property type="match status" value="1"/>
</dbReference>
<feature type="binding site" evidence="10">
    <location>
        <position position="92"/>
    </location>
    <ligand>
        <name>Zn(2+)</name>
        <dbReference type="ChEBI" id="CHEBI:29105"/>
    </ligand>
</feature>
<feature type="binding site" evidence="10">
    <location>
        <position position="210"/>
    </location>
    <ligand>
        <name>Zn(2+)</name>
        <dbReference type="ChEBI" id="CHEBI:29105"/>
    </ligand>
</feature>
<proteinExistence type="inferred from homology"/>
<dbReference type="InterPro" id="IPR004515">
    <property type="entry name" value="Phosphoheptose_Isoase"/>
</dbReference>
<dbReference type="Pfam" id="PF13580">
    <property type="entry name" value="SIS_2"/>
    <property type="match status" value="1"/>
</dbReference>
<dbReference type="GO" id="GO:0005975">
    <property type="term" value="P:carbohydrate metabolic process"/>
    <property type="evidence" value="ECO:0007669"/>
    <property type="project" value="UniProtKB-UniRule"/>
</dbReference>
<evidence type="ECO:0000256" key="10">
    <source>
        <dbReference type="HAMAP-Rule" id="MF_00067"/>
    </source>
</evidence>
<dbReference type="UniPathway" id="UPA00041">
    <property type="reaction ID" value="UER00436"/>
</dbReference>
<evidence type="ECO:0000256" key="9">
    <source>
        <dbReference type="ARBA" id="ARBA00023277"/>
    </source>
</evidence>
<feature type="domain" description="SIS" evidence="11">
    <location>
        <begin position="64"/>
        <end position="224"/>
    </location>
</feature>
<dbReference type="SUPFAM" id="SSF53697">
    <property type="entry name" value="SIS domain"/>
    <property type="match status" value="1"/>
</dbReference>